<dbReference type="NCBIfam" id="TIGR01783">
    <property type="entry name" value="TonB-siderophor"/>
    <property type="match status" value="1"/>
</dbReference>
<dbReference type="EMBL" id="RPDH01000002">
    <property type="protein sequence ID" value="RPE09557.1"/>
    <property type="molecule type" value="Genomic_DNA"/>
</dbReference>
<dbReference type="PANTHER" id="PTHR32552">
    <property type="entry name" value="FERRICHROME IRON RECEPTOR-RELATED"/>
    <property type="match status" value="1"/>
</dbReference>
<evidence type="ECO:0000256" key="11">
    <source>
        <dbReference type="ARBA" id="ARBA00023136"/>
    </source>
</evidence>
<evidence type="ECO:0000256" key="1">
    <source>
        <dbReference type="ARBA" id="ARBA00004571"/>
    </source>
</evidence>
<dbReference type="SUPFAM" id="SSF49452">
    <property type="entry name" value="Starch-binding domain-like"/>
    <property type="match status" value="1"/>
</dbReference>
<dbReference type="PANTHER" id="PTHR32552:SF68">
    <property type="entry name" value="FERRICHROME OUTER MEMBRANE TRANSPORTER_PHAGE RECEPTOR"/>
    <property type="match status" value="1"/>
</dbReference>
<dbReference type="CDD" id="cd01347">
    <property type="entry name" value="ligand_gated_channel"/>
    <property type="match status" value="1"/>
</dbReference>
<comment type="caution">
    <text evidence="19">The sequence shown here is derived from an EMBL/GenBank/DDBJ whole genome shotgun (WGS) entry which is preliminary data.</text>
</comment>
<keyword evidence="4 14" id="KW-1134">Transmembrane beta strand</keyword>
<evidence type="ECO:0000259" key="17">
    <source>
        <dbReference type="Pfam" id="PF00593"/>
    </source>
</evidence>
<feature type="domain" description="TonB-dependent receptor-like beta-barrel" evidence="17">
    <location>
        <begin position="354"/>
        <end position="751"/>
    </location>
</feature>
<dbReference type="Proteomes" id="UP000278351">
    <property type="component" value="Unassembled WGS sequence"/>
</dbReference>
<dbReference type="Pfam" id="PF07715">
    <property type="entry name" value="Plug"/>
    <property type="match status" value="1"/>
</dbReference>
<evidence type="ECO:0000313" key="19">
    <source>
        <dbReference type="EMBL" id="RPE09557.1"/>
    </source>
</evidence>
<feature type="signal peptide" evidence="16">
    <location>
        <begin position="1"/>
        <end position="18"/>
    </location>
</feature>
<dbReference type="Gene3D" id="2.40.170.20">
    <property type="entry name" value="TonB-dependent receptor, beta-barrel domain"/>
    <property type="match status" value="1"/>
</dbReference>
<dbReference type="Pfam" id="PF00593">
    <property type="entry name" value="TonB_dep_Rec_b-barrel"/>
    <property type="match status" value="1"/>
</dbReference>
<dbReference type="GO" id="GO:0038023">
    <property type="term" value="F:signaling receptor activity"/>
    <property type="evidence" value="ECO:0007669"/>
    <property type="project" value="InterPro"/>
</dbReference>
<evidence type="ECO:0000256" key="9">
    <source>
        <dbReference type="ARBA" id="ARBA00023065"/>
    </source>
</evidence>
<evidence type="ECO:0000256" key="13">
    <source>
        <dbReference type="ARBA" id="ARBA00023237"/>
    </source>
</evidence>
<dbReference type="RefSeq" id="WP_123848551.1">
    <property type="nucleotide sequence ID" value="NZ_RPDH01000002.1"/>
</dbReference>
<evidence type="ECO:0000256" key="15">
    <source>
        <dbReference type="RuleBase" id="RU003357"/>
    </source>
</evidence>
<keyword evidence="7 16" id="KW-0732">Signal</keyword>
<evidence type="ECO:0000256" key="16">
    <source>
        <dbReference type="SAM" id="SignalP"/>
    </source>
</evidence>
<evidence type="ECO:0000256" key="6">
    <source>
        <dbReference type="ARBA" id="ARBA00022692"/>
    </source>
</evidence>
<evidence type="ECO:0000256" key="7">
    <source>
        <dbReference type="ARBA" id="ARBA00022729"/>
    </source>
</evidence>
<evidence type="ECO:0000256" key="12">
    <source>
        <dbReference type="ARBA" id="ARBA00023170"/>
    </source>
</evidence>
<dbReference type="AlphaFoldDB" id="A0A3N4PZV6"/>
<dbReference type="GO" id="GO:0009279">
    <property type="term" value="C:cell outer membrane"/>
    <property type="evidence" value="ECO:0007669"/>
    <property type="project" value="UniProtKB-SubCell"/>
</dbReference>
<protein>
    <submittedName>
        <fullName evidence="19">TonB-dependent siderophore receptor</fullName>
    </submittedName>
</protein>
<keyword evidence="9" id="KW-0406">Ion transport</keyword>
<dbReference type="GO" id="GO:0015344">
    <property type="term" value="F:siderophore uptake transmembrane transporter activity"/>
    <property type="evidence" value="ECO:0007669"/>
    <property type="project" value="TreeGrafter"/>
</dbReference>
<accession>A0A3N4PZV6</accession>
<feature type="chain" id="PRO_5018251969" evidence="16">
    <location>
        <begin position="19"/>
        <end position="777"/>
    </location>
</feature>
<keyword evidence="10 15" id="KW-0798">TonB box</keyword>
<keyword evidence="11 14" id="KW-0472">Membrane</keyword>
<proteinExistence type="inferred from homology"/>
<evidence type="ECO:0000256" key="14">
    <source>
        <dbReference type="PROSITE-ProRule" id="PRU01360"/>
    </source>
</evidence>
<dbReference type="Pfam" id="PF13715">
    <property type="entry name" value="CarbopepD_reg_2"/>
    <property type="match status" value="1"/>
</dbReference>
<dbReference type="InterPro" id="IPR037066">
    <property type="entry name" value="Plug_dom_sf"/>
</dbReference>
<evidence type="ECO:0000313" key="20">
    <source>
        <dbReference type="Proteomes" id="UP000278351"/>
    </source>
</evidence>
<evidence type="ECO:0000256" key="10">
    <source>
        <dbReference type="ARBA" id="ARBA00023077"/>
    </source>
</evidence>
<reference evidence="19 20" key="1">
    <citation type="submission" date="2018-11" db="EMBL/GenBank/DDBJ databases">
        <title>Chitinophaga lutea sp.nov., isolate from arsenic contaminated soil.</title>
        <authorList>
            <person name="Zong Y."/>
        </authorList>
    </citation>
    <scope>NUCLEOTIDE SEQUENCE [LARGE SCALE GENOMIC DNA]</scope>
    <source>
        <strain evidence="19 20">ZY74</strain>
    </source>
</reference>
<sequence length="777" mass="86050">MKQCLLIILLICPFLAFAGDADNEFGSIRGRITTSDGRPAPQVTVVLKGTVKHAVTANDGSFTIHRVKAGQYELQVSLLGYATLLQAVTVEKNAVAQVALTLEVSDTQLQEIVVTGNRNRFAAKETQQVSRLPLKDLENPQVYQTVGKALMQEQIIIERMDAYRNIPGAVPNFAVGGSQGMTIRGFANATGMRNGMVTSAIVPMNPVILERVEVIKGPSGTLFGSNRNITFGGLYNYVTKKPYDQTGGEISFTGGSYRLGRIAADINTPLMADKSLLFRLNTAFQSEGAFQDQGFMKNYTIAPSLSYQVNDRLKFSLDLELTRSQFAVGTFAVASLKDVKARNFKDLEMDYKKSYFNNGVDINNGIYNIQAQMEYKLSDKWVSQTNYLYSEGFYKNFYWTTLNLLTDSTISRSVRNQVPETFGNIQLQQNFVGDFHIGKLRNRMVVGIDYNYNYNTLNRVTINYDVINIRRQIPDLNAMKIDQLSYEKGFAASNTSSSSYGVYVSDVLNITPSLMAMLSLRADRFTTGGTYSQATGKSTGKYDQNSLSPKLGLVYQVLRDRLSVFANYMNGFVNLAPAVQPDNTVLNLKPQQGNQWEGGVKFDVLQNRLTGSVSYYVIDVTNATRTEIVDGKTFMFQDGTQRSKGFEAEVIAHPVRGLNIVAGYANNENKYTKASPALQGKMVTASPEHIANLWISYSLPNGLGFGAGGNYVSDSWFESTNSFTLPGYTLLGATVFYDQPKFRLALKGNNLLDQQYWNTNGSPQKPANFVASAAFKF</sequence>
<evidence type="ECO:0000256" key="3">
    <source>
        <dbReference type="ARBA" id="ARBA00022448"/>
    </source>
</evidence>
<dbReference type="Gene3D" id="2.170.130.10">
    <property type="entry name" value="TonB-dependent receptor, plug domain"/>
    <property type="match status" value="1"/>
</dbReference>
<dbReference type="PROSITE" id="PS52016">
    <property type="entry name" value="TONB_DEPENDENT_REC_3"/>
    <property type="match status" value="1"/>
</dbReference>
<evidence type="ECO:0000256" key="8">
    <source>
        <dbReference type="ARBA" id="ARBA00023004"/>
    </source>
</evidence>
<dbReference type="InterPro" id="IPR012910">
    <property type="entry name" value="Plug_dom"/>
</dbReference>
<keyword evidence="5" id="KW-0410">Iron transport</keyword>
<keyword evidence="8" id="KW-0408">Iron</keyword>
<dbReference type="InterPro" id="IPR039426">
    <property type="entry name" value="TonB-dep_rcpt-like"/>
</dbReference>
<keyword evidence="12 19" id="KW-0675">Receptor</keyword>
<dbReference type="InterPro" id="IPR010105">
    <property type="entry name" value="TonB_sidphr_rcpt"/>
</dbReference>
<dbReference type="GO" id="GO:0030246">
    <property type="term" value="F:carbohydrate binding"/>
    <property type="evidence" value="ECO:0007669"/>
    <property type="project" value="InterPro"/>
</dbReference>
<dbReference type="OrthoDB" id="9758472at2"/>
<comment type="subcellular location">
    <subcellularLocation>
        <location evidence="1 14">Cell outer membrane</location>
        <topology evidence="1 14">Multi-pass membrane protein</topology>
    </subcellularLocation>
</comment>
<dbReference type="SUPFAM" id="SSF56935">
    <property type="entry name" value="Porins"/>
    <property type="match status" value="1"/>
</dbReference>
<keyword evidence="3 14" id="KW-0813">Transport</keyword>
<dbReference type="InterPro" id="IPR036942">
    <property type="entry name" value="Beta-barrel_TonB_sf"/>
</dbReference>
<evidence type="ECO:0000259" key="18">
    <source>
        <dbReference type="Pfam" id="PF07715"/>
    </source>
</evidence>
<dbReference type="InterPro" id="IPR000531">
    <property type="entry name" value="Beta-barrel_TonB"/>
</dbReference>
<dbReference type="InterPro" id="IPR013784">
    <property type="entry name" value="Carb-bd-like_fold"/>
</dbReference>
<evidence type="ECO:0000256" key="5">
    <source>
        <dbReference type="ARBA" id="ARBA00022496"/>
    </source>
</evidence>
<keyword evidence="20" id="KW-1185">Reference proteome</keyword>
<keyword evidence="6 14" id="KW-0812">Transmembrane</keyword>
<comment type="similarity">
    <text evidence="2 14 15">Belongs to the TonB-dependent receptor family.</text>
</comment>
<evidence type="ECO:0000256" key="4">
    <source>
        <dbReference type="ARBA" id="ARBA00022452"/>
    </source>
</evidence>
<dbReference type="Gene3D" id="2.60.40.1120">
    <property type="entry name" value="Carboxypeptidase-like, regulatory domain"/>
    <property type="match status" value="1"/>
</dbReference>
<evidence type="ECO:0000256" key="2">
    <source>
        <dbReference type="ARBA" id="ARBA00009810"/>
    </source>
</evidence>
<organism evidence="19 20">
    <name type="scientific">Chitinophaga lutea</name>
    <dbReference type="NCBI Taxonomy" id="2488634"/>
    <lineage>
        <taxon>Bacteria</taxon>
        <taxon>Pseudomonadati</taxon>
        <taxon>Bacteroidota</taxon>
        <taxon>Chitinophagia</taxon>
        <taxon>Chitinophagales</taxon>
        <taxon>Chitinophagaceae</taxon>
        <taxon>Chitinophaga</taxon>
    </lineage>
</organism>
<dbReference type="GO" id="GO:0015891">
    <property type="term" value="P:siderophore transport"/>
    <property type="evidence" value="ECO:0007669"/>
    <property type="project" value="InterPro"/>
</dbReference>
<name>A0A3N4PZV6_9BACT</name>
<keyword evidence="13 14" id="KW-0998">Cell outer membrane</keyword>
<gene>
    <name evidence="19" type="ORF">EGT74_21460</name>
</gene>
<feature type="domain" description="TonB-dependent receptor plug" evidence="18">
    <location>
        <begin position="138"/>
        <end position="226"/>
    </location>
</feature>